<dbReference type="SUPFAM" id="SSF52058">
    <property type="entry name" value="L domain-like"/>
    <property type="match status" value="1"/>
</dbReference>
<accession>A0A0K9P719</accession>
<reference evidence="19" key="1">
    <citation type="journal article" date="2016" name="Nature">
        <title>The genome of the seagrass Zostera marina reveals angiosperm adaptation to the sea.</title>
        <authorList>
            <person name="Olsen J.L."/>
            <person name="Rouze P."/>
            <person name="Verhelst B."/>
            <person name="Lin Y.-C."/>
            <person name="Bayer T."/>
            <person name="Collen J."/>
            <person name="Dattolo E."/>
            <person name="De Paoli E."/>
            <person name="Dittami S."/>
            <person name="Maumus F."/>
            <person name="Michel G."/>
            <person name="Kersting A."/>
            <person name="Lauritano C."/>
            <person name="Lohaus R."/>
            <person name="Toepel M."/>
            <person name="Tonon T."/>
            <person name="Vanneste K."/>
            <person name="Amirebrahimi M."/>
            <person name="Brakel J."/>
            <person name="Bostroem C."/>
            <person name="Chovatia M."/>
            <person name="Grimwood J."/>
            <person name="Jenkins J.W."/>
            <person name="Jueterbock A."/>
            <person name="Mraz A."/>
            <person name="Stam W.T."/>
            <person name="Tice H."/>
            <person name="Bornberg-Bauer E."/>
            <person name="Green P.J."/>
            <person name="Pearson G.A."/>
            <person name="Procaccini G."/>
            <person name="Duarte C.M."/>
            <person name="Schmutz J."/>
            <person name="Reusch T.B.H."/>
            <person name="Van de Peer Y."/>
        </authorList>
    </citation>
    <scope>NUCLEOTIDE SEQUENCE [LARGE SCALE GENOMIC DNA]</scope>
    <source>
        <strain evidence="19">cv. Finnish</strain>
    </source>
</reference>
<comment type="caution">
    <text evidence="18">The sequence shown here is derived from an EMBL/GenBank/DDBJ whole genome shotgun (WGS) entry which is preliminary data.</text>
</comment>
<dbReference type="InterPro" id="IPR011009">
    <property type="entry name" value="Kinase-like_dom_sf"/>
</dbReference>
<dbReference type="CDD" id="cd14066">
    <property type="entry name" value="STKc_IRAK"/>
    <property type="match status" value="1"/>
</dbReference>
<dbReference type="FunFam" id="3.80.10.10:FF:000298">
    <property type="entry name" value="Putative LRR receptor-like serine/threonine-protein kinase"/>
    <property type="match status" value="1"/>
</dbReference>
<dbReference type="OrthoDB" id="663146at2759"/>
<dbReference type="InterPro" id="IPR021720">
    <property type="entry name" value="Malectin_dom"/>
</dbReference>
<dbReference type="Proteomes" id="UP000036987">
    <property type="component" value="Unassembled WGS sequence"/>
</dbReference>
<dbReference type="AlphaFoldDB" id="A0A0K9P719"/>
<keyword evidence="12 16" id="KW-1133">Transmembrane helix</keyword>
<keyword evidence="6 16" id="KW-0812">Transmembrane</keyword>
<dbReference type="PANTHER" id="PTHR48006">
    <property type="entry name" value="LEUCINE-RICH REPEAT-CONTAINING PROTEIN DDB_G0281931-RELATED"/>
    <property type="match status" value="1"/>
</dbReference>
<dbReference type="EMBL" id="LFYR01001193">
    <property type="protein sequence ID" value="KMZ64017.1"/>
    <property type="molecule type" value="Genomic_DNA"/>
</dbReference>
<dbReference type="InterPro" id="IPR000719">
    <property type="entry name" value="Prot_kinase_dom"/>
</dbReference>
<keyword evidence="7" id="KW-0732">Signal</keyword>
<comment type="subcellular location">
    <subcellularLocation>
        <location evidence="1">Membrane</location>
        <topology evidence="1">Single-pass membrane protein</topology>
    </subcellularLocation>
</comment>
<proteinExistence type="predicted"/>
<dbReference type="PROSITE" id="PS50011">
    <property type="entry name" value="PROTEIN_KINASE_DOM"/>
    <property type="match status" value="1"/>
</dbReference>
<keyword evidence="11" id="KW-0067">ATP-binding</keyword>
<dbReference type="OMA" id="NICHITE"/>
<evidence type="ECO:0000256" key="16">
    <source>
        <dbReference type="SAM" id="Phobius"/>
    </source>
</evidence>
<gene>
    <name evidence="18" type="ORF">ZOSMA_38G01280</name>
</gene>
<dbReference type="STRING" id="29655.A0A0K9P719"/>
<evidence type="ECO:0000256" key="15">
    <source>
        <dbReference type="ARBA" id="ARBA00023180"/>
    </source>
</evidence>
<dbReference type="GO" id="GO:0005524">
    <property type="term" value="F:ATP binding"/>
    <property type="evidence" value="ECO:0007669"/>
    <property type="project" value="UniProtKB-KW"/>
</dbReference>
<keyword evidence="3" id="KW-0723">Serine/threonine-protein kinase</keyword>
<keyword evidence="14 18" id="KW-0675">Receptor</keyword>
<sequence>MEVMKVIQVLKLQPLHQNTNLFHLIFYIEVNSNQIQKRGAMFYYSSTFLCKLWLFLIVVGRCGAQIISPVSAPAPTPVSTTDPTEVAALNSILNGWGVLDASSINTTEDPCTDGAIDSTPLNAITTAIKCNCSLSGDNICHITELKVRGSRATGVISEELGNFTFLTSLDLGMNDFNGTLPSVIGNLTSLRTLRLDSLGVEVNGGIPPSFTDLKSLRTLWLSDNNFTGKFPDFFGSLTQLTDLRMQGNSFDGPIPTNIASLKNLTNLQIAELLNATDSIDFFANMSSLKNLILRNTRISGIIPNELSWTEMEFLDLSFNNLTGEIPDSLFNLSKLKYLFLGDNNLTGTLPTQKTTVLTDIDVSYNQLSGNIPSWVRDGTLNLNFIANSFNISNQDVIDSNLPAQSQCLQRPFPCRQRLNLSFGINCGRNKNISQSSFTYVEDDNNLTASSYYVFDSEWAVSNVGRFIDGPSNTYIQTTGTRFADTQNSELFQGSRLSPSSLRYYGIGLENGAYDVQLSFGEIASWVLNGVSGIRLFDIYIQGKLVEKDFDIYQEAGRKTLSAVEKNYKTNITNNFFDIHLKWSGKGTCCFPSEGTYGPSIAAISVINNSTRQIRPDSSGETNKANIGLIVGLTIPSFVLCFLLIVGLFLWRRRRTDLDDEELIGLGDIKLDTYSLTELKNATDDFNDDNLVGEGGFGPVYKGVLYDGMEVAVKKLSVASVQGKRQFVAEIATISTIQHRNLVKLHGCCYEGKQRLLVYEYMANRSLDQALFQNNDTSPHLNWSTRFKILLGTARGLMYLHEESVVRIVHRDVKASNILLDANLNPKVSDFGLAKLQDDTKSHISTGIAGTIGYLAPEYAIRGQLTEKADVFGFGIVALEVIYGRMNTDHSMGPDKTYLLEWAWRLREDGQDLKMIDPVISSSQDKDINQVSRVIAIAFHCTQTSPSRRPAMSRVVAMLMGDMEIPDTLMKPSYLMDWQHTESSDATTDTSLINK</sequence>
<dbReference type="InterPro" id="IPR055414">
    <property type="entry name" value="LRR_R13L4/SHOC2-like"/>
</dbReference>
<organism evidence="18 19">
    <name type="scientific">Zostera marina</name>
    <name type="common">Eelgrass</name>
    <dbReference type="NCBI Taxonomy" id="29655"/>
    <lineage>
        <taxon>Eukaryota</taxon>
        <taxon>Viridiplantae</taxon>
        <taxon>Streptophyta</taxon>
        <taxon>Embryophyta</taxon>
        <taxon>Tracheophyta</taxon>
        <taxon>Spermatophyta</taxon>
        <taxon>Magnoliopsida</taxon>
        <taxon>Liliopsida</taxon>
        <taxon>Zosteraceae</taxon>
        <taxon>Zostera</taxon>
    </lineage>
</organism>
<evidence type="ECO:0000256" key="2">
    <source>
        <dbReference type="ARBA" id="ARBA00012513"/>
    </source>
</evidence>
<dbReference type="Gene3D" id="2.60.120.430">
    <property type="entry name" value="Galactose-binding lectin"/>
    <property type="match status" value="1"/>
</dbReference>
<evidence type="ECO:0000313" key="19">
    <source>
        <dbReference type="Proteomes" id="UP000036987"/>
    </source>
</evidence>
<evidence type="ECO:0000256" key="12">
    <source>
        <dbReference type="ARBA" id="ARBA00022989"/>
    </source>
</evidence>
<dbReference type="InterPro" id="IPR032675">
    <property type="entry name" value="LRR_dom_sf"/>
</dbReference>
<dbReference type="GO" id="GO:0045088">
    <property type="term" value="P:regulation of innate immune response"/>
    <property type="evidence" value="ECO:0000318"/>
    <property type="project" value="GO_Central"/>
</dbReference>
<feature type="transmembrane region" description="Helical" evidence="16">
    <location>
        <begin position="626"/>
        <end position="650"/>
    </location>
</feature>
<dbReference type="Gene3D" id="1.10.510.10">
    <property type="entry name" value="Transferase(Phosphotransferase) domain 1"/>
    <property type="match status" value="1"/>
</dbReference>
<evidence type="ECO:0000256" key="14">
    <source>
        <dbReference type="ARBA" id="ARBA00023170"/>
    </source>
</evidence>
<keyword evidence="5" id="KW-0808">Transferase</keyword>
<protein>
    <recommendedName>
        <fullName evidence="2">non-specific serine/threonine protein kinase</fullName>
        <ecNumber evidence="2">2.7.11.1</ecNumber>
    </recommendedName>
</protein>
<keyword evidence="15" id="KW-0325">Glycoprotein</keyword>
<dbReference type="PROSITE" id="PS00108">
    <property type="entry name" value="PROTEIN_KINASE_ST"/>
    <property type="match status" value="1"/>
</dbReference>
<keyword evidence="10 18" id="KW-0418">Kinase</keyword>
<dbReference type="FunFam" id="3.30.200.20:FF:000140">
    <property type="entry name" value="Leucine-rich repeat receptor-like protein kinase"/>
    <property type="match status" value="1"/>
</dbReference>
<dbReference type="GO" id="GO:0005886">
    <property type="term" value="C:plasma membrane"/>
    <property type="evidence" value="ECO:0000318"/>
    <property type="project" value="GO_Central"/>
</dbReference>
<dbReference type="GO" id="GO:0004674">
    <property type="term" value="F:protein serine/threonine kinase activity"/>
    <property type="evidence" value="ECO:0007669"/>
    <property type="project" value="UniProtKB-KW"/>
</dbReference>
<feature type="domain" description="Protein kinase" evidence="17">
    <location>
        <begin position="685"/>
        <end position="964"/>
    </location>
</feature>
<evidence type="ECO:0000313" key="18">
    <source>
        <dbReference type="EMBL" id="KMZ64017.1"/>
    </source>
</evidence>
<evidence type="ECO:0000256" key="11">
    <source>
        <dbReference type="ARBA" id="ARBA00022840"/>
    </source>
</evidence>
<dbReference type="InterPro" id="IPR051824">
    <property type="entry name" value="LRR_Rcpt-Like_S/T_Kinase"/>
</dbReference>
<keyword evidence="9" id="KW-0547">Nucleotide-binding</keyword>
<dbReference type="Gene3D" id="3.80.10.10">
    <property type="entry name" value="Ribonuclease Inhibitor"/>
    <property type="match status" value="2"/>
</dbReference>
<evidence type="ECO:0000256" key="6">
    <source>
        <dbReference type="ARBA" id="ARBA00022692"/>
    </source>
</evidence>
<evidence type="ECO:0000256" key="4">
    <source>
        <dbReference type="ARBA" id="ARBA00022553"/>
    </source>
</evidence>
<evidence type="ECO:0000256" key="9">
    <source>
        <dbReference type="ARBA" id="ARBA00022741"/>
    </source>
</evidence>
<keyword evidence="8" id="KW-0677">Repeat</keyword>
<keyword evidence="4" id="KW-0597">Phosphoprotein</keyword>
<evidence type="ECO:0000256" key="5">
    <source>
        <dbReference type="ARBA" id="ARBA00022679"/>
    </source>
</evidence>
<keyword evidence="19" id="KW-1185">Reference proteome</keyword>
<dbReference type="SUPFAM" id="SSF56112">
    <property type="entry name" value="Protein kinase-like (PK-like)"/>
    <property type="match status" value="1"/>
</dbReference>
<evidence type="ECO:0000256" key="3">
    <source>
        <dbReference type="ARBA" id="ARBA00022527"/>
    </source>
</evidence>
<dbReference type="Gene3D" id="3.30.200.20">
    <property type="entry name" value="Phosphorylase Kinase, domain 1"/>
    <property type="match status" value="1"/>
</dbReference>
<evidence type="ECO:0000256" key="7">
    <source>
        <dbReference type="ARBA" id="ARBA00022729"/>
    </source>
</evidence>
<dbReference type="Pfam" id="PF23598">
    <property type="entry name" value="LRR_14"/>
    <property type="match status" value="1"/>
</dbReference>
<dbReference type="Pfam" id="PF11721">
    <property type="entry name" value="Malectin"/>
    <property type="match status" value="1"/>
</dbReference>
<name>A0A0K9P719_ZOSMR</name>
<evidence type="ECO:0000256" key="8">
    <source>
        <dbReference type="ARBA" id="ARBA00022737"/>
    </source>
</evidence>
<evidence type="ECO:0000256" key="10">
    <source>
        <dbReference type="ARBA" id="ARBA00022777"/>
    </source>
</evidence>
<evidence type="ECO:0000256" key="1">
    <source>
        <dbReference type="ARBA" id="ARBA00004167"/>
    </source>
</evidence>
<keyword evidence="13 16" id="KW-0472">Membrane</keyword>
<evidence type="ECO:0000259" key="17">
    <source>
        <dbReference type="PROSITE" id="PS50011"/>
    </source>
</evidence>
<dbReference type="SMART" id="SM00220">
    <property type="entry name" value="S_TKc"/>
    <property type="match status" value="1"/>
</dbReference>
<dbReference type="PANTHER" id="PTHR48006:SF62">
    <property type="entry name" value="LEUCINE-RICH REPEAT TRANSMEMBRANE PROTEIN KINASE"/>
    <property type="match status" value="1"/>
</dbReference>
<dbReference type="FunFam" id="1.10.510.10:FF:000044">
    <property type="entry name" value="Putative LRR receptor-like serine/threonine-protein kinase"/>
    <property type="match status" value="1"/>
</dbReference>
<dbReference type="InterPro" id="IPR001245">
    <property type="entry name" value="Ser-Thr/Tyr_kinase_cat_dom"/>
</dbReference>
<dbReference type="Pfam" id="PF07714">
    <property type="entry name" value="PK_Tyr_Ser-Thr"/>
    <property type="match status" value="1"/>
</dbReference>
<dbReference type="InterPro" id="IPR008271">
    <property type="entry name" value="Ser/Thr_kinase_AS"/>
</dbReference>
<evidence type="ECO:0000256" key="13">
    <source>
        <dbReference type="ARBA" id="ARBA00023136"/>
    </source>
</evidence>
<dbReference type="EC" id="2.7.11.1" evidence="2"/>
<dbReference type="GO" id="GO:0004672">
    <property type="term" value="F:protein kinase activity"/>
    <property type="evidence" value="ECO:0000318"/>
    <property type="project" value="GO_Central"/>
</dbReference>